<keyword evidence="1" id="KW-0812">Transmembrane</keyword>
<name>A0AAE1CY61_9GAST</name>
<reference evidence="2" key="1">
    <citation type="journal article" date="2023" name="G3 (Bethesda)">
        <title>A reference genome for the long-term kleptoplast-retaining sea slug Elysia crispata morphotype clarki.</title>
        <authorList>
            <person name="Eastman K.E."/>
            <person name="Pendleton A.L."/>
            <person name="Shaikh M.A."/>
            <person name="Suttiyut T."/>
            <person name="Ogas R."/>
            <person name="Tomko P."/>
            <person name="Gavelis G."/>
            <person name="Widhalm J.R."/>
            <person name="Wisecaver J.H."/>
        </authorList>
    </citation>
    <scope>NUCLEOTIDE SEQUENCE</scope>
    <source>
        <strain evidence="2">ECLA1</strain>
    </source>
</reference>
<evidence type="ECO:0000313" key="3">
    <source>
        <dbReference type="Proteomes" id="UP001283361"/>
    </source>
</evidence>
<dbReference type="AlphaFoldDB" id="A0AAE1CY61"/>
<comment type="caution">
    <text evidence="2">The sequence shown here is derived from an EMBL/GenBank/DDBJ whole genome shotgun (WGS) entry which is preliminary data.</text>
</comment>
<evidence type="ECO:0000313" key="2">
    <source>
        <dbReference type="EMBL" id="KAK3743200.1"/>
    </source>
</evidence>
<protein>
    <submittedName>
        <fullName evidence="2">Uncharacterized protein</fullName>
    </submittedName>
</protein>
<gene>
    <name evidence="2" type="ORF">RRG08_064053</name>
</gene>
<keyword evidence="1" id="KW-0472">Membrane</keyword>
<accession>A0AAE1CY61</accession>
<keyword evidence="3" id="KW-1185">Reference proteome</keyword>
<proteinExistence type="predicted"/>
<evidence type="ECO:0000256" key="1">
    <source>
        <dbReference type="SAM" id="Phobius"/>
    </source>
</evidence>
<dbReference type="Proteomes" id="UP001283361">
    <property type="component" value="Unassembled WGS sequence"/>
</dbReference>
<sequence>MKEDENGNTIDHPHISGICSHALLSLFLASLVFVLVFLFLWLYPWIHWYEQKQFVTLYLHLASAIKAGESFYLESQTPSAEISFPPALCTLEGDLLRSGNSHNHACSETTCFKAPTSVTRPVFSSTLKVFVSLIHLATEHDAGSCQNSSRITLLGQCKQRNDRADDNT</sequence>
<dbReference type="EMBL" id="JAWDGP010006323">
    <property type="protein sequence ID" value="KAK3743200.1"/>
    <property type="molecule type" value="Genomic_DNA"/>
</dbReference>
<keyword evidence="1" id="KW-1133">Transmembrane helix</keyword>
<organism evidence="2 3">
    <name type="scientific">Elysia crispata</name>
    <name type="common">lettuce slug</name>
    <dbReference type="NCBI Taxonomy" id="231223"/>
    <lineage>
        <taxon>Eukaryota</taxon>
        <taxon>Metazoa</taxon>
        <taxon>Spiralia</taxon>
        <taxon>Lophotrochozoa</taxon>
        <taxon>Mollusca</taxon>
        <taxon>Gastropoda</taxon>
        <taxon>Heterobranchia</taxon>
        <taxon>Euthyneura</taxon>
        <taxon>Panpulmonata</taxon>
        <taxon>Sacoglossa</taxon>
        <taxon>Placobranchoidea</taxon>
        <taxon>Plakobranchidae</taxon>
        <taxon>Elysia</taxon>
    </lineage>
</organism>
<feature type="transmembrane region" description="Helical" evidence="1">
    <location>
        <begin position="22"/>
        <end position="43"/>
    </location>
</feature>